<reference evidence="12 13" key="1">
    <citation type="journal article" date="2008" name="Nature">
        <title>The Phaeodactylum genome reveals the evolutionary history of diatom genomes.</title>
        <authorList>
            <person name="Bowler C."/>
            <person name="Allen A.E."/>
            <person name="Badger J.H."/>
            <person name="Grimwood J."/>
            <person name="Jabbari K."/>
            <person name="Kuo A."/>
            <person name="Maheswari U."/>
            <person name="Martens C."/>
            <person name="Maumus F."/>
            <person name="Otillar R.P."/>
            <person name="Rayko E."/>
            <person name="Salamov A."/>
            <person name="Vandepoele K."/>
            <person name="Beszteri B."/>
            <person name="Gruber A."/>
            <person name="Heijde M."/>
            <person name="Katinka M."/>
            <person name="Mock T."/>
            <person name="Valentin K."/>
            <person name="Verret F."/>
            <person name="Berges J.A."/>
            <person name="Brownlee C."/>
            <person name="Cadoret J.P."/>
            <person name="Chiovitti A."/>
            <person name="Choi C.J."/>
            <person name="Coesel S."/>
            <person name="De Martino A."/>
            <person name="Detter J.C."/>
            <person name="Durkin C."/>
            <person name="Falciatore A."/>
            <person name="Fournet J."/>
            <person name="Haruta M."/>
            <person name="Huysman M.J."/>
            <person name="Jenkins B.D."/>
            <person name="Jiroutova K."/>
            <person name="Jorgensen R.E."/>
            <person name="Joubert Y."/>
            <person name="Kaplan A."/>
            <person name="Kroger N."/>
            <person name="Kroth P.G."/>
            <person name="La Roche J."/>
            <person name="Lindquist E."/>
            <person name="Lommer M."/>
            <person name="Martin-Jezequel V."/>
            <person name="Lopez P.J."/>
            <person name="Lucas S."/>
            <person name="Mangogna M."/>
            <person name="McGinnis K."/>
            <person name="Medlin L.K."/>
            <person name="Montsant A."/>
            <person name="Oudot-Le Secq M.P."/>
            <person name="Napoli C."/>
            <person name="Obornik M."/>
            <person name="Parker M.S."/>
            <person name="Petit J.L."/>
            <person name="Porcel B.M."/>
            <person name="Poulsen N."/>
            <person name="Robison M."/>
            <person name="Rychlewski L."/>
            <person name="Rynearson T.A."/>
            <person name="Schmutz J."/>
            <person name="Shapiro H."/>
            <person name="Siaut M."/>
            <person name="Stanley M."/>
            <person name="Sussman M.R."/>
            <person name="Taylor A.R."/>
            <person name="Vardi A."/>
            <person name="von Dassow P."/>
            <person name="Vyverman W."/>
            <person name="Willis A."/>
            <person name="Wyrwicz L.S."/>
            <person name="Rokhsar D.S."/>
            <person name="Weissenbach J."/>
            <person name="Armbrust E.V."/>
            <person name="Green B.R."/>
            <person name="Van de Peer Y."/>
            <person name="Grigoriev I.V."/>
        </authorList>
    </citation>
    <scope>NUCLEOTIDE SEQUENCE [LARGE SCALE GENOMIC DNA]</scope>
    <source>
        <strain evidence="12 13">CCAP 1055/1</strain>
    </source>
</reference>
<dbReference type="SUPFAM" id="SSF160240">
    <property type="entry name" value="Cation efflux protein cytoplasmic domain-like"/>
    <property type="match status" value="1"/>
</dbReference>
<feature type="transmembrane region" description="Helical" evidence="10">
    <location>
        <begin position="745"/>
        <end position="762"/>
    </location>
</feature>
<feature type="compositionally biased region" description="Basic residues" evidence="9">
    <location>
        <begin position="796"/>
        <end position="805"/>
    </location>
</feature>
<keyword evidence="13" id="KW-1185">Reference proteome</keyword>
<dbReference type="Pfam" id="PF16916">
    <property type="entry name" value="ZT_dimer"/>
    <property type="match status" value="1"/>
</dbReference>
<dbReference type="eggNOG" id="KOG1485">
    <property type="taxonomic scope" value="Eukaryota"/>
</dbReference>
<dbReference type="NCBIfam" id="TIGR01297">
    <property type="entry name" value="CDF"/>
    <property type="match status" value="1"/>
</dbReference>
<dbReference type="PANTHER" id="PTHR43840">
    <property type="entry name" value="MITOCHONDRIAL METAL TRANSPORTER 1-RELATED"/>
    <property type="match status" value="1"/>
</dbReference>
<feature type="compositionally biased region" description="Low complexity" evidence="9">
    <location>
        <begin position="1473"/>
        <end position="1484"/>
    </location>
</feature>
<feature type="region of interest" description="Disordered" evidence="9">
    <location>
        <begin position="1270"/>
        <end position="1422"/>
    </location>
</feature>
<feature type="compositionally biased region" description="Polar residues" evidence="9">
    <location>
        <begin position="1393"/>
        <end position="1407"/>
    </location>
</feature>
<proteinExistence type="inferred from homology"/>
<evidence type="ECO:0000256" key="3">
    <source>
        <dbReference type="ARBA" id="ARBA00007267"/>
    </source>
</evidence>
<feature type="region of interest" description="Disordered" evidence="9">
    <location>
        <begin position="1012"/>
        <end position="1048"/>
    </location>
</feature>
<dbReference type="Gene3D" id="1.20.1280.50">
    <property type="match status" value="1"/>
</dbReference>
<comment type="subcellular location">
    <subcellularLocation>
        <location evidence="2">Membrane</location>
        <topology evidence="2">Multi-pass membrane protein</topology>
    </subcellularLocation>
    <subcellularLocation>
        <location evidence="1">Nucleus</location>
    </subcellularLocation>
</comment>
<feature type="compositionally biased region" description="Polar residues" evidence="9">
    <location>
        <begin position="1270"/>
        <end position="1287"/>
    </location>
</feature>
<evidence type="ECO:0000259" key="11">
    <source>
        <dbReference type="PROSITE" id="PS51634"/>
    </source>
</evidence>
<dbReference type="OrthoDB" id="78296at2759"/>
<dbReference type="PaxDb" id="2850-Phatr48955"/>
<dbReference type="InterPro" id="IPR005172">
    <property type="entry name" value="CRC"/>
</dbReference>
<dbReference type="InterPro" id="IPR050291">
    <property type="entry name" value="CDF_Transporter"/>
</dbReference>
<dbReference type="GeneID" id="7195238"/>
<dbReference type="SUPFAM" id="SSF161111">
    <property type="entry name" value="Cation efflux protein transmembrane domain-like"/>
    <property type="match status" value="1"/>
</dbReference>
<dbReference type="Proteomes" id="UP000000759">
    <property type="component" value="Chromosome 20"/>
</dbReference>
<evidence type="ECO:0000256" key="8">
    <source>
        <dbReference type="ARBA" id="ARBA00023242"/>
    </source>
</evidence>
<dbReference type="EMBL" id="CM000622">
    <property type="protein sequence ID" value="EEC44739.1"/>
    <property type="molecule type" value="Genomic_DNA"/>
</dbReference>
<dbReference type="InterPro" id="IPR058533">
    <property type="entry name" value="Cation_efflux_TM"/>
</dbReference>
<organism evidence="12 13">
    <name type="scientific">Phaeodactylum tricornutum (strain CCAP 1055/1)</name>
    <dbReference type="NCBI Taxonomy" id="556484"/>
    <lineage>
        <taxon>Eukaryota</taxon>
        <taxon>Sar</taxon>
        <taxon>Stramenopiles</taxon>
        <taxon>Ochrophyta</taxon>
        <taxon>Bacillariophyta</taxon>
        <taxon>Bacillariophyceae</taxon>
        <taxon>Bacillariophycidae</taxon>
        <taxon>Naviculales</taxon>
        <taxon>Phaeodactylaceae</taxon>
        <taxon>Phaeodactylum</taxon>
    </lineage>
</organism>
<feature type="transmembrane region" description="Helical" evidence="10">
    <location>
        <begin position="688"/>
        <end position="713"/>
    </location>
</feature>
<evidence type="ECO:0000256" key="9">
    <source>
        <dbReference type="SAM" id="MobiDB-lite"/>
    </source>
</evidence>
<feature type="transmembrane region" description="Helical" evidence="10">
    <location>
        <begin position="481"/>
        <end position="497"/>
    </location>
</feature>
<evidence type="ECO:0000256" key="5">
    <source>
        <dbReference type="ARBA" id="ARBA00022692"/>
    </source>
</evidence>
<dbReference type="eggNOG" id="KOG1171">
    <property type="taxonomic scope" value="Eukaryota"/>
</dbReference>
<dbReference type="Gene3D" id="3.30.70.1350">
    <property type="entry name" value="Cation efflux protein, cytoplasmic domain"/>
    <property type="match status" value="1"/>
</dbReference>
<evidence type="ECO:0000313" key="13">
    <source>
        <dbReference type="Proteomes" id="UP000000759"/>
    </source>
</evidence>
<reference evidence="13" key="2">
    <citation type="submission" date="2008-08" db="EMBL/GenBank/DDBJ databases">
        <authorList>
            <consortium name="Diatom Consortium"/>
            <person name="Grigoriev I."/>
            <person name="Grimwood J."/>
            <person name="Kuo A."/>
            <person name="Otillar R.P."/>
            <person name="Salamov A."/>
            <person name="Detter J.C."/>
            <person name="Lindquist E."/>
            <person name="Shapiro H."/>
            <person name="Lucas S."/>
            <person name="Glavina del Rio T."/>
            <person name="Pitluck S."/>
            <person name="Rokhsar D."/>
            <person name="Bowler C."/>
        </authorList>
    </citation>
    <scope>GENOME REANNOTATION</scope>
    <source>
        <strain evidence="13">CCAP 1055/1</strain>
    </source>
</reference>
<comment type="similarity">
    <text evidence="3">Belongs to the lin-54 family.</text>
</comment>
<keyword evidence="5 10" id="KW-0812">Transmembrane</keyword>
<dbReference type="Gene3D" id="1.20.1510.10">
    <property type="entry name" value="Cation efflux protein transmembrane domain"/>
    <property type="match status" value="1"/>
</dbReference>
<dbReference type="Pfam" id="PF03638">
    <property type="entry name" value="TCR"/>
    <property type="match status" value="2"/>
</dbReference>
<dbReference type="SMART" id="SM01114">
    <property type="entry name" value="CXC"/>
    <property type="match status" value="2"/>
</dbReference>
<keyword evidence="8" id="KW-0539">Nucleus</keyword>
<feature type="transmembrane region" description="Helical" evidence="10">
    <location>
        <begin position="210"/>
        <end position="233"/>
    </location>
</feature>
<dbReference type="InterPro" id="IPR027469">
    <property type="entry name" value="Cation_efflux_TMD_sf"/>
</dbReference>
<feature type="transmembrane region" description="Helical" evidence="10">
    <location>
        <begin position="109"/>
        <end position="127"/>
    </location>
</feature>
<feature type="transmembrane region" description="Helical" evidence="10">
    <location>
        <begin position="503"/>
        <end position="524"/>
    </location>
</feature>
<evidence type="ECO:0000313" key="12">
    <source>
        <dbReference type="EMBL" id="EEC44739.1"/>
    </source>
</evidence>
<feature type="transmembrane region" description="Helical" evidence="10">
    <location>
        <begin position="313"/>
        <end position="332"/>
    </location>
</feature>
<dbReference type="InParanoid" id="B7G905"/>
<dbReference type="HOGENOM" id="CLU_237953_0_0_1"/>
<feature type="region of interest" description="Disordered" evidence="9">
    <location>
        <begin position="1649"/>
        <end position="1691"/>
    </location>
</feature>
<accession>B7G905</accession>
<dbReference type="Pfam" id="PF12937">
    <property type="entry name" value="F-box-like"/>
    <property type="match status" value="1"/>
</dbReference>
<feature type="region of interest" description="Disordered" evidence="9">
    <location>
        <begin position="796"/>
        <end position="835"/>
    </location>
</feature>
<feature type="region of interest" description="Disordered" evidence="9">
    <location>
        <begin position="1071"/>
        <end position="1100"/>
    </location>
</feature>
<protein>
    <recommendedName>
        <fullName evidence="11">CRC domain-containing protein</fullName>
    </recommendedName>
</protein>
<evidence type="ECO:0000256" key="6">
    <source>
        <dbReference type="ARBA" id="ARBA00022989"/>
    </source>
</evidence>
<dbReference type="GO" id="GO:0016020">
    <property type="term" value="C:membrane"/>
    <property type="evidence" value="ECO:0007669"/>
    <property type="project" value="UniProtKB-SubCell"/>
</dbReference>
<dbReference type="InterPro" id="IPR036047">
    <property type="entry name" value="F-box-like_dom_sf"/>
</dbReference>
<dbReference type="PROSITE" id="PS51634">
    <property type="entry name" value="CRC"/>
    <property type="match status" value="1"/>
</dbReference>
<evidence type="ECO:0000256" key="10">
    <source>
        <dbReference type="SAM" id="Phobius"/>
    </source>
</evidence>
<name>B7G905_PHATC</name>
<evidence type="ECO:0000256" key="1">
    <source>
        <dbReference type="ARBA" id="ARBA00004123"/>
    </source>
</evidence>
<dbReference type="KEGG" id="pti:PHATRDRAFT_48955"/>
<dbReference type="RefSeq" id="XP_002183557.1">
    <property type="nucleotide sequence ID" value="XM_002183521.1"/>
</dbReference>
<dbReference type="InterPro" id="IPR002524">
    <property type="entry name" value="Cation_efflux"/>
</dbReference>
<dbReference type="PANTHER" id="PTHR43840:SF52">
    <property type="entry name" value="CATION EFFLUX FAMILY PROTEIN"/>
    <property type="match status" value="1"/>
</dbReference>
<dbReference type="STRING" id="556484.B7G905"/>
<dbReference type="GO" id="GO:0008324">
    <property type="term" value="F:monoatomic cation transmembrane transporter activity"/>
    <property type="evidence" value="ECO:0007669"/>
    <property type="project" value="InterPro"/>
</dbReference>
<feature type="compositionally biased region" description="Polar residues" evidence="9">
    <location>
        <begin position="1033"/>
        <end position="1042"/>
    </location>
</feature>
<dbReference type="GO" id="GO:0005634">
    <property type="term" value="C:nucleus"/>
    <property type="evidence" value="ECO:0007669"/>
    <property type="project" value="UniProtKB-SubCell"/>
</dbReference>
<gene>
    <name evidence="12" type="ORF">PHATRDRAFT_48955</name>
</gene>
<keyword evidence="7 10" id="KW-0472">Membrane</keyword>
<dbReference type="InterPro" id="IPR001810">
    <property type="entry name" value="F-box_dom"/>
</dbReference>
<sequence>MFASGDHSRDAAKLLGDYGSVDSDTNANVDVAIDTNERSPHRHQKHHHPHHASLSSFDAPEIYRHGHPHPHYHHSETESATTSSDEPLDEGFVLFGITCPSLRRVALELSLYVNLIITLAKLVAYVQTLSLSVLAALLDSILDVVSQIILNYTEKHSSLQRSSAFYPAGASRLEPIGVLTCAALMGMASFEVLKQSFTALVYHGSHDNDLAPTVGAFVSMLVIVVVKLLLLVLCHRAANKRVTYKGGNTAIGTAAAAIGDGAVITTTTMASKAVVQMADPTLEALSLDHWNDALSNLVAAVALLFTLRSPKFWFLDPLGAILISIYIIYSWYSTGFEQIQHLTGKAAPEDFIDEIMEIAKTFDERMEVDSLKAYHFGPKFLVELEMVMPKNTLLFESHDLGMELQYEIEGLPEVERCFVHVDYETRPYDEHVVSKVPELREKYRPGSNVRLRSTQPARDGVTKNGAADYRATKPRFRVGRMGARSLPLLVLFHYYYYYYYYYYYHHLQFTLLLLSPTLSVGTAARNADLIVRSGIDATVGLACRARLRREERATMLAATHWERGTGACRVDTRRLSLWRGLGSKRVRCSCTRRPFHSVRKSGTRATETDFYRNLTLLCKIRTYSLIGAPLFPRRNVPKPVRANLAGSAHKKGANRDGWRSTARSLRHRGIGGTDCGDPDTFQRLGTTVLALVIAVAVVVPVPVTPPVVTIGIARSVVGVVVWIATVVIGIAGAVLLPLPATARGVLIALLVFAATVASVTFGRNLGVGFQRGDCVPIASHPFQAPQYRCHVRHCRPGTSSRKTHTIRTSPGLPRSVRPNVRSPGTDTPRGPYRTSLRRPAQHLPIQSIWFRVSRDGARYGPGNRLPGTMRVLSSNVPFVWYPTNHCSSLEPAVGSFQYCTVSCRLDRISAWPGLAKILSTLDSPNTFAFFHSLGTFFSLSVAHHSKFPFLPPLAPSLATNHILLFCTIVPTYTHTPPSNTYVSVRIRDLFPINGSDRDSTGNGYRYVSVCNHDSPTPPLPSTTSLFRQRPRPASSTMEASRQSGKDPFAGANLEATFEVDEETDYGFPHHVGSFTDDEFPPRSDMKKRKRRSPMSSPPYVPYASMPLQPFYPPYNSTLGPPQPPGYFPGNVASAAGNTYYGNTTDYYPPLPSNPGYLGPPGHTAWNSPVPKEYSPHRPTALDDTLHAADHELTPEKDQQTRPVFRSPMLRDSKYKRSPLGSPLDQYGSFGMVDTPRATLEDAFSPLGPSFENDLGLSRAERFRGCLELSRSGSSGEFETHPTPQSTAYRPPEPSPFSRLVNEFSPSRGRRGLQGVSRTPVRSAVSDRYAPSHSSRPLAPSMAASMPKAVPRSSIQASPMAPQSGAKPLKLYQGSPAEQQPSTVRMKLDGRGLHSTQRTLNDINSMMRSGSMDRAGVTPYGQSARSPYAHAGMPYHPSYANMVPETSAVKAPRTAHSIRPSPMGSHYGPPPPSSSTSRPSRFPSSIVKTPLAVPGKENPNGITPMSTPRNRCNCKKSQCLKLYCECFSAEVMCEGCNCTDCRNLPAFAAVRAKAMTDCLNKNAHAFKPRIAAAPGAADLQGHSMGCKCKKSECLKKYCECFQAGVLCGLKCKCESCKNIAGSQKLIDKRRQMKDTSGAEFAMRVSQEAWKTGSHTKGGLPGQHVPAPPPAMNRNIRPAAASHHSGGTLAPHPQMPMGYSMGMHMPPFAAMYPGAYHVPPPMHQRLPSPPTVAVAPSAPETVIREATKPEASMITPGDTPRIAALRITFDIEHSRKKRVMNAADEETVAYFGSLPRQPKTTALAIFSYLSNTDVYQCALVSKLWKNLAFDEDLWQFPKSSEKAEPTRDNALTAV</sequence>
<feature type="transmembrane region" description="Helical" evidence="10">
    <location>
        <begin position="719"/>
        <end position="738"/>
    </location>
</feature>
<evidence type="ECO:0000256" key="7">
    <source>
        <dbReference type="ARBA" id="ARBA00023136"/>
    </source>
</evidence>
<keyword evidence="4" id="KW-0813">Transport</keyword>
<feature type="region of interest" description="Disordered" evidence="9">
    <location>
        <begin position="1447"/>
        <end position="1501"/>
    </location>
</feature>
<feature type="domain" description="CRC" evidence="11">
    <location>
        <begin position="1507"/>
        <end position="1620"/>
    </location>
</feature>
<dbReference type="InterPro" id="IPR033467">
    <property type="entry name" value="Tesmin/TSO1-like_CXC"/>
</dbReference>
<evidence type="ECO:0000256" key="4">
    <source>
        <dbReference type="ARBA" id="ARBA00022448"/>
    </source>
</evidence>
<feature type="region of interest" description="Disordered" evidence="9">
    <location>
        <begin position="65"/>
        <end position="85"/>
    </location>
</feature>
<evidence type="ECO:0000256" key="2">
    <source>
        <dbReference type="ARBA" id="ARBA00004141"/>
    </source>
</evidence>
<keyword evidence="6 10" id="KW-1133">Transmembrane helix</keyword>
<dbReference type="SUPFAM" id="SSF81383">
    <property type="entry name" value="F-box domain"/>
    <property type="match status" value="1"/>
</dbReference>
<dbReference type="InterPro" id="IPR027470">
    <property type="entry name" value="Cation_efflux_CTD"/>
</dbReference>
<dbReference type="Pfam" id="PF01545">
    <property type="entry name" value="Cation_efflux"/>
    <property type="match status" value="1"/>
</dbReference>
<dbReference type="InterPro" id="IPR036837">
    <property type="entry name" value="Cation_efflux_CTD_sf"/>
</dbReference>